<evidence type="ECO:0000313" key="1">
    <source>
        <dbReference type="EMBL" id="TEA20473.1"/>
    </source>
</evidence>
<proteinExistence type="predicted"/>
<protein>
    <submittedName>
        <fullName evidence="1">Uncharacterized protein</fullName>
    </submittedName>
</protein>
<evidence type="ECO:0000313" key="2">
    <source>
        <dbReference type="Proteomes" id="UP000295604"/>
    </source>
</evidence>
<keyword evidence="2" id="KW-1185">Reference proteome</keyword>
<name>A0A4R8TPF8_9PEZI</name>
<dbReference type="EMBL" id="QAPF01000032">
    <property type="protein sequence ID" value="TEA20473.1"/>
    <property type="molecule type" value="Genomic_DNA"/>
</dbReference>
<organism evidence="1 2">
    <name type="scientific">Colletotrichum sidae</name>
    <dbReference type="NCBI Taxonomy" id="1347389"/>
    <lineage>
        <taxon>Eukaryota</taxon>
        <taxon>Fungi</taxon>
        <taxon>Dikarya</taxon>
        <taxon>Ascomycota</taxon>
        <taxon>Pezizomycotina</taxon>
        <taxon>Sordariomycetes</taxon>
        <taxon>Hypocreomycetidae</taxon>
        <taxon>Glomerellales</taxon>
        <taxon>Glomerellaceae</taxon>
        <taxon>Colletotrichum</taxon>
        <taxon>Colletotrichum orbiculare species complex</taxon>
    </lineage>
</organism>
<gene>
    <name evidence="1" type="ORF">C8034_v008675</name>
</gene>
<accession>A0A4R8TPF8</accession>
<dbReference type="AlphaFoldDB" id="A0A4R8TPF8"/>
<sequence>MTGSETCAQQRQQYTKFVTASAVELLQHVVDLQPVTIHLLSDAPLHPIEHLMCLFESGWTKIQFEMARDRASFKANRRSGRTWTASDSSP</sequence>
<comment type="caution">
    <text evidence="1">The sequence shown here is derived from an EMBL/GenBank/DDBJ whole genome shotgun (WGS) entry which is preliminary data.</text>
</comment>
<reference evidence="1 2" key="1">
    <citation type="submission" date="2018-11" db="EMBL/GenBank/DDBJ databases">
        <title>Genome sequence and assembly of Colletotrichum sidae.</title>
        <authorList>
            <person name="Gan P."/>
            <person name="Shirasu K."/>
        </authorList>
    </citation>
    <scope>NUCLEOTIDE SEQUENCE [LARGE SCALE GENOMIC DNA]</scope>
    <source>
        <strain evidence="1 2">CBS 518.97</strain>
    </source>
</reference>
<dbReference type="Proteomes" id="UP000295604">
    <property type="component" value="Unassembled WGS sequence"/>
</dbReference>